<keyword evidence="1" id="KW-1133">Transmembrane helix</keyword>
<keyword evidence="1" id="KW-0812">Transmembrane</keyword>
<feature type="transmembrane region" description="Helical" evidence="1">
    <location>
        <begin position="67"/>
        <end position="84"/>
    </location>
</feature>
<dbReference type="AlphaFoldDB" id="A0A7C8N319"/>
<dbReference type="EMBL" id="WIQW01000111">
    <property type="protein sequence ID" value="KAF3082911.1"/>
    <property type="molecule type" value="Genomic_DNA"/>
</dbReference>
<protein>
    <submittedName>
        <fullName evidence="2">Uncharacterized protein</fullName>
    </submittedName>
</protein>
<sequence>MFLFSLSYLQEPGLVDASVFFFSFSLPELQGVCSSVQHLHQTHISGELGSFFTFLQLFSFFFRPPKFLTDILFLSFLILVYAITNAELELIEVMDSPTPV</sequence>
<accession>A0A7C8N319</accession>
<keyword evidence="1" id="KW-0472">Membrane</keyword>
<name>A0A7C8N319_ORBOL</name>
<organism evidence="2 3">
    <name type="scientific">Orbilia oligospora</name>
    <name type="common">Nematode-trapping fungus</name>
    <name type="synonym">Arthrobotrys oligospora</name>
    <dbReference type="NCBI Taxonomy" id="2813651"/>
    <lineage>
        <taxon>Eukaryota</taxon>
        <taxon>Fungi</taxon>
        <taxon>Dikarya</taxon>
        <taxon>Ascomycota</taxon>
        <taxon>Pezizomycotina</taxon>
        <taxon>Orbiliomycetes</taxon>
        <taxon>Orbiliales</taxon>
        <taxon>Orbiliaceae</taxon>
        <taxon>Orbilia</taxon>
    </lineage>
</organism>
<dbReference type="Proteomes" id="UP000475325">
    <property type="component" value="Unassembled WGS sequence"/>
</dbReference>
<proteinExistence type="predicted"/>
<evidence type="ECO:0000313" key="2">
    <source>
        <dbReference type="EMBL" id="KAF3082911.1"/>
    </source>
</evidence>
<reference evidence="2 3" key="1">
    <citation type="submission" date="2019-06" db="EMBL/GenBank/DDBJ databases">
        <authorList>
            <person name="Palmer J.M."/>
        </authorList>
    </citation>
    <scope>NUCLEOTIDE SEQUENCE [LARGE SCALE GENOMIC DNA]</scope>
    <source>
        <strain evidence="2 3">TWF102</strain>
    </source>
</reference>
<comment type="caution">
    <text evidence="2">The sequence shown here is derived from an EMBL/GenBank/DDBJ whole genome shotgun (WGS) entry which is preliminary data.</text>
</comment>
<evidence type="ECO:0000256" key="1">
    <source>
        <dbReference type="SAM" id="Phobius"/>
    </source>
</evidence>
<evidence type="ECO:0000313" key="3">
    <source>
        <dbReference type="Proteomes" id="UP000475325"/>
    </source>
</evidence>
<gene>
    <name evidence="2" type="ORF">TWF102_001007</name>
</gene>